<keyword evidence="1" id="KW-0255">Endonuclease</keyword>
<dbReference type="EMBL" id="LT599583">
    <property type="protein sequence ID" value="SBW83757.1"/>
    <property type="molecule type" value="Genomic_DNA"/>
</dbReference>
<reference evidence="2" key="1">
    <citation type="submission" date="2016-07" db="EMBL/GenBank/DDBJ databases">
        <authorList>
            <person name="Florea S."/>
            <person name="Webb J.S."/>
            <person name="Jaromczyk J."/>
            <person name="Schardl C.L."/>
        </authorList>
    </citation>
    <scope>NUCLEOTIDE SEQUENCE [LARGE SCALE GENOMIC DNA]</scope>
    <source>
        <strain evidence="2">1YdBTEX2</strain>
    </source>
</reference>
<dbReference type="Gene3D" id="1.10.30.50">
    <property type="match status" value="1"/>
</dbReference>
<keyword evidence="1" id="KW-0540">Nuclease</keyword>
<evidence type="ECO:0000313" key="1">
    <source>
        <dbReference type="EMBL" id="SBW83757.1"/>
    </source>
</evidence>
<protein>
    <submittedName>
        <fullName evidence="1">HNH endonuclease</fullName>
    </submittedName>
</protein>
<keyword evidence="1" id="KW-0378">Hydrolase</keyword>
<proteinExistence type="predicted"/>
<dbReference type="Proteomes" id="UP000245431">
    <property type="component" value="Chromosome PVE_r1"/>
</dbReference>
<dbReference type="GO" id="GO:0004519">
    <property type="term" value="F:endonuclease activity"/>
    <property type="evidence" value="ECO:0007669"/>
    <property type="project" value="UniProtKB-KW"/>
</dbReference>
<dbReference type="AlphaFoldDB" id="A0A1D3K617"/>
<accession>A0A1D3K617</accession>
<organism evidence="1 2">
    <name type="scientific">Pseudomonas veronii 1YdBTEX2</name>
    <dbReference type="NCBI Taxonomy" id="1295141"/>
    <lineage>
        <taxon>Bacteria</taxon>
        <taxon>Pseudomonadati</taxon>
        <taxon>Pseudomonadota</taxon>
        <taxon>Gammaproteobacteria</taxon>
        <taxon>Pseudomonadales</taxon>
        <taxon>Pseudomonadaceae</taxon>
        <taxon>Pseudomonas</taxon>
    </lineage>
</organism>
<sequence length="201" mass="23320">MPLIKYPITFSATSSVIVEQKKTSPGYSHTSWGDNELLPVRREIREHYRNAQRLTCAYCLGPISSYSTFGAQIEHIAPKSQYLDFMFEPQNMCVVCPDCNEFKSNREALVKPVLTANRVNYPKNSALFRIVHPHFDSYEEHIAKFNRLYVECSDKGGYTIYICNLNRFYRKFGRCEELVEDVNLAEQSERFFENGIAPEHP</sequence>
<gene>
    <name evidence="1" type="ORF">PVE_R1G5878</name>
</gene>
<evidence type="ECO:0000313" key="2">
    <source>
        <dbReference type="Proteomes" id="UP000245431"/>
    </source>
</evidence>
<name>A0A1D3K617_PSEVE</name>